<name>A0A444XUK6_ARAHY</name>
<evidence type="ECO:0008006" key="4">
    <source>
        <dbReference type="Google" id="ProtNLM"/>
    </source>
</evidence>
<dbReference type="GO" id="GO:0006260">
    <property type="term" value="P:DNA replication"/>
    <property type="evidence" value="ECO:0007669"/>
    <property type="project" value="InterPro"/>
</dbReference>
<proteinExistence type="predicted"/>
<feature type="region of interest" description="Disordered" evidence="1">
    <location>
        <begin position="588"/>
        <end position="609"/>
    </location>
</feature>
<reference evidence="2 3" key="1">
    <citation type="submission" date="2019-01" db="EMBL/GenBank/DDBJ databases">
        <title>Sequencing of cultivated peanut Arachis hypogaea provides insights into genome evolution and oil improvement.</title>
        <authorList>
            <person name="Chen X."/>
        </authorList>
    </citation>
    <scope>NUCLEOTIDE SEQUENCE [LARGE SCALE GENOMIC DNA]</scope>
    <source>
        <strain evidence="3">cv. Fuhuasheng</strain>
        <tissue evidence="2">Leaves</tissue>
    </source>
</reference>
<sequence length="1040" mass="117049">MGSSEADPDPVTRYSQTERIVLLIDLDPLLSLPDPTPYTSAILSSAATLLSFPSLSTALFSFRLFLSSLSPLLSSSTLSIPLSLSFDLPSPTLRHLSNALSSLPSLLRRHHISSPKASHIASTLRQLIHDYAWDPDSSLDSPVPSSLVLLFSPLCNSFEQLSLFLDREVGDEYSFCEMFSEFFGSVRDVFSSRDIHCSWVSVSASARFESECGDSGEIGRVRGFFERGVKGLGWGFCGADSIVLGSALVPFGLIYPKIGVYWGSLDSNDCSSKKAQVQLCLQMLDVNRIPIQFNCCDLELVDLKIPRRCGDARFNPDLVNSQGAVCQRNERFRKQFSDGIIKFEVKAVQKSDAFVNVRECLSESVMVREVFRESKKKKDENSDQFFADRVLQMLATEFGFQWRRKSVPIWEILLSFLCKEGCWALVSLTNGNGGSCMGVLRPFTVYSALLSVLGDPDMDNDIGGANTVQYIRTMEHRVFKSDRKSKKDKVFLDSQAKESDAANEGHGEKKKMDLKSLQNLTWSSFCESVCNQFEMDLKDVYSVIESSKSKKLKFLKWWMKQIKKSSCSDIINLSETPKSNEIIAEKNKDKLTESPPNIEQPVSSSASAGINTEASRIQDDAVLDCRLETSAEFFSNLSTKIQQGIESEDIDLGAMAKRLVNSSIYWLCRKDSRETNSEGQKGGRETNSEGQHDDREISNEGHNAPSSSIVASELIKFLLREPKELAAKYKSRNSFSQASEPRLSKQVTEHAAREYPLTKFSFNSAYDVLNSCKICGTFISCISLITIRYELQILLRMEILQSEVGSGVEDSSKHKFVKKICQLLDDMHCHMEGGFFGDWNLENYVAKIIKSRYSHTLEDVVHKIYNKMDLLLFADVEEAPNNFLNSEDSDKPLNQIVYRDEMGENDISNGPISSENEPFQLQNNDTGKLQRAIQEDHGRKLIEAKERRDRARRFSSFTSWIPDLQRVWAPKHKAMKPKTDPFRKVPNEKRKRASYDRVCETPLTGNKRSIQREGDSGYDNYIADGDQASGSVSRKLFQGD</sequence>
<protein>
    <recommendedName>
        <fullName evidence="4">Treslin N-terminal domain-containing protein</fullName>
    </recommendedName>
</protein>
<dbReference type="GO" id="GO:0033314">
    <property type="term" value="P:mitotic DNA replication checkpoint signaling"/>
    <property type="evidence" value="ECO:0007669"/>
    <property type="project" value="InterPro"/>
</dbReference>
<dbReference type="GO" id="GO:0005634">
    <property type="term" value="C:nucleus"/>
    <property type="evidence" value="ECO:0007669"/>
    <property type="project" value="InterPro"/>
</dbReference>
<feature type="region of interest" description="Disordered" evidence="1">
    <location>
        <begin position="674"/>
        <end position="705"/>
    </location>
</feature>
<dbReference type="STRING" id="3818.A0A444XUK6"/>
<evidence type="ECO:0000313" key="3">
    <source>
        <dbReference type="Proteomes" id="UP000289738"/>
    </source>
</evidence>
<comment type="caution">
    <text evidence="2">The sequence shown here is derived from an EMBL/GenBank/DDBJ whole genome shotgun (WGS) entry which is preliminary data.</text>
</comment>
<evidence type="ECO:0000313" key="2">
    <source>
        <dbReference type="EMBL" id="RYQ93134.1"/>
    </source>
</evidence>
<dbReference type="InterPro" id="IPR026153">
    <property type="entry name" value="Treslin"/>
</dbReference>
<dbReference type="AlphaFoldDB" id="A0A444XUK6"/>
<feature type="region of interest" description="Disordered" evidence="1">
    <location>
        <begin position="975"/>
        <end position="994"/>
    </location>
</feature>
<dbReference type="Proteomes" id="UP000289738">
    <property type="component" value="Chromosome B09"/>
</dbReference>
<accession>A0A444XUK6</accession>
<dbReference type="GO" id="GO:0010212">
    <property type="term" value="P:response to ionizing radiation"/>
    <property type="evidence" value="ECO:0007669"/>
    <property type="project" value="InterPro"/>
</dbReference>
<gene>
    <name evidence="2" type="ORF">Ahy_B09g099406</name>
</gene>
<dbReference type="PANTHER" id="PTHR21556">
    <property type="entry name" value="TRESLIN"/>
    <property type="match status" value="1"/>
</dbReference>
<evidence type="ECO:0000256" key="1">
    <source>
        <dbReference type="SAM" id="MobiDB-lite"/>
    </source>
</evidence>
<feature type="compositionally biased region" description="Polar residues" evidence="1">
    <location>
        <begin position="594"/>
        <end position="609"/>
    </location>
</feature>
<dbReference type="GO" id="GO:0003682">
    <property type="term" value="F:chromatin binding"/>
    <property type="evidence" value="ECO:0007669"/>
    <property type="project" value="TreeGrafter"/>
</dbReference>
<dbReference type="GO" id="GO:0007095">
    <property type="term" value="P:mitotic G2 DNA damage checkpoint signaling"/>
    <property type="evidence" value="ECO:0007669"/>
    <property type="project" value="TreeGrafter"/>
</dbReference>
<dbReference type="EMBL" id="SDMP01000019">
    <property type="protein sequence ID" value="RYQ93134.1"/>
    <property type="molecule type" value="Genomic_DNA"/>
</dbReference>
<keyword evidence="3" id="KW-1185">Reference proteome</keyword>
<feature type="region of interest" description="Disordered" evidence="1">
    <location>
        <begin position="1000"/>
        <end position="1040"/>
    </location>
</feature>
<feature type="compositionally biased region" description="Basic and acidic residues" evidence="1">
    <location>
        <begin position="674"/>
        <end position="699"/>
    </location>
</feature>
<feature type="compositionally biased region" description="Basic and acidic residues" evidence="1">
    <location>
        <begin position="977"/>
        <end position="994"/>
    </location>
</feature>
<dbReference type="PANTHER" id="PTHR21556:SF2">
    <property type="entry name" value="TRESLIN"/>
    <property type="match status" value="1"/>
</dbReference>
<organism evidence="2 3">
    <name type="scientific">Arachis hypogaea</name>
    <name type="common">Peanut</name>
    <dbReference type="NCBI Taxonomy" id="3818"/>
    <lineage>
        <taxon>Eukaryota</taxon>
        <taxon>Viridiplantae</taxon>
        <taxon>Streptophyta</taxon>
        <taxon>Embryophyta</taxon>
        <taxon>Tracheophyta</taxon>
        <taxon>Spermatophyta</taxon>
        <taxon>Magnoliopsida</taxon>
        <taxon>eudicotyledons</taxon>
        <taxon>Gunneridae</taxon>
        <taxon>Pentapetalae</taxon>
        <taxon>rosids</taxon>
        <taxon>fabids</taxon>
        <taxon>Fabales</taxon>
        <taxon>Fabaceae</taxon>
        <taxon>Papilionoideae</taxon>
        <taxon>50 kb inversion clade</taxon>
        <taxon>dalbergioids sensu lato</taxon>
        <taxon>Dalbergieae</taxon>
        <taxon>Pterocarpus clade</taxon>
        <taxon>Arachis</taxon>
    </lineage>
</organism>
<dbReference type="GO" id="GO:0030174">
    <property type="term" value="P:regulation of DNA-templated DNA replication initiation"/>
    <property type="evidence" value="ECO:0007669"/>
    <property type="project" value="TreeGrafter"/>
</dbReference>